<dbReference type="GO" id="GO:0016740">
    <property type="term" value="F:transferase activity"/>
    <property type="evidence" value="ECO:0007669"/>
    <property type="project" value="UniProtKB-KW"/>
</dbReference>
<gene>
    <name evidence="1" type="primary">gatD_0</name>
    <name evidence="1" type="ORF">CM83_104982</name>
</gene>
<accession>A0A0A9XAU6</accession>
<proteinExistence type="predicted"/>
<organism evidence="1">
    <name type="scientific">Lygus hesperus</name>
    <name type="common">Western plant bug</name>
    <dbReference type="NCBI Taxonomy" id="30085"/>
    <lineage>
        <taxon>Eukaryota</taxon>
        <taxon>Metazoa</taxon>
        <taxon>Ecdysozoa</taxon>
        <taxon>Arthropoda</taxon>
        <taxon>Hexapoda</taxon>
        <taxon>Insecta</taxon>
        <taxon>Pterygota</taxon>
        <taxon>Neoptera</taxon>
        <taxon>Paraneoptera</taxon>
        <taxon>Hemiptera</taxon>
        <taxon>Heteroptera</taxon>
        <taxon>Panheteroptera</taxon>
        <taxon>Cimicomorpha</taxon>
        <taxon>Miridae</taxon>
        <taxon>Mirini</taxon>
        <taxon>Lygus</taxon>
    </lineage>
</organism>
<dbReference type="AlphaFoldDB" id="A0A0A9XAU6"/>
<protein>
    <submittedName>
        <fullName evidence="1">Glutamyl-tRNA(Gln) amidotransferase subunit D</fullName>
    </submittedName>
</protein>
<evidence type="ECO:0000313" key="1">
    <source>
        <dbReference type="EMBL" id="JAG16771.1"/>
    </source>
</evidence>
<feature type="non-terminal residue" evidence="1">
    <location>
        <position position="176"/>
    </location>
</feature>
<dbReference type="EMBL" id="GBHO01026833">
    <property type="protein sequence ID" value="JAG16771.1"/>
    <property type="molecule type" value="Transcribed_RNA"/>
</dbReference>
<feature type="non-terminal residue" evidence="1">
    <location>
        <position position="1"/>
    </location>
</feature>
<reference evidence="1" key="2">
    <citation type="submission" date="2014-07" db="EMBL/GenBank/DDBJ databases">
        <authorList>
            <person name="Hull J."/>
        </authorList>
    </citation>
    <scope>NUCLEOTIDE SEQUENCE</scope>
</reference>
<sequence>ALEKRFGSRQHAQRFMTELVSRVQRAKESISEYHLQFRTLARKAWPGVSMTSQLEELLVFHFMKGLRDVTLRDRVMGIWPKTLNEVLEVALRFETIALTSQAIPARMVEGIAHEDRRENPQTVPQDREEECVKVYAQGLQSRMSGRGAARYPTREWRKREIYCWRCAAPGHVALAC</sequence>
<name>A0A0A9XAU6_LYGHE</name>
<keyword evidence="1" id="KW-0808">Transferase</keyword>
<reference evidence="1" key="1">
    <citation type="journal article" date="2014" name="PLoS ONE">
        <title>Transcriptome-Based Identification of ABC Transporters in the Western Tarnished Plant Bug Lygus hesperus.</title>
        <authorList>
            <person name="Hull J.J."/>
            <person name="Chaney K."/>
            <person name="Geib S.M."/>
            <person name="Fabrick J.A."/>
            <person name="Brent C.S."/>
            <person name="Walsh D."/>
            <person name="Lavine L.C."/>
        </authorList>
    </citation>
    <scope>NUCLEOTIDE SEQUENCE</scope>
</reference>